<keyword evidence="4" id="KW-1185">Reference proteome</keyword>
<evidence type="ECO:0000256" key="1">
    <source>
        <dbReference type="SAM" id="MobiDB-lite"/>
    </source>
</evidence>
<evidence type="ECO:0000313" key="3">
    <source>
        <dbReference type="EnsemblMetazoa" id="tetur09g05220.1"/>
    </source>
</evidence>
<evidence type="ECO:0000313" key="4">
    <source>
        <dbReference type="Proteomes" id="UP000015104"/>
    </source>
</evidence>
<evidence type="ECO:0000259" key="2">
    <source>
        <dbReference type="Pfam" id="PF08652"/>
    </source>
</evidence>
<dbReference type="Proteomes" id="UP000015104">
    <property type="component" value="Unassembled WGS sequence"/>
</dbReference>
<name>T1KE41_TETUR</name>
<reference evidence="3" key="2">
    <citation type="submission" date="2015-06" db="UniProtKB">
        <authorList>
            <consortium name="EnsemblMetazoa"/>
        </authorList>
    </citation>
    <scope>IDENTIFICATION</scope>
</reference>
<dbReference type="EnsemblMetazoa" id="tetur09g05220.1">
    <property type="protein sequence ID" value="tetur09g05220.1"/>
    <property type="gene ID" value="tetur09g05220"/>
</dbReference>
<organism evidence="3 4">
    <name type="scientific">Tetranychus urticae</name>
    <name type="common">Two-spotted spider mite</name>
    <dbReference type="NCBI Taxonomy" id="32264"/>
    <lineage>
        <taxon>Eukaryota</taxon>
        <taxon>Metazoa</taxon>
        <taxon>Ecdysozoa</taxon>
        <taxon>Arthropoda</taxon>
        <taxon>Chelicerata</taxon>
        <taxon>Arachnida</taxon>
        <taxon>Acari</taxon>
        <taxon>Acariformes</taxon>
        <taxon>Trombidiformes</taxon>
        <taxon>Prostigmata</taxon>
        <taxon>Eleutherengona</taxon>
        <taxon>Raphignathae</taxon>
        <taxon>Tetranychoidea</taxon>
        <taxon>Tetranychidae</taxon>
        <taxon>Tetranychus</taxon>
    </lineage>
</organism>
<accession>T1KE41</accession>
<dbReference type="InterPro" id="IPR013961">
    <property type="entry name" value="RAI1"/>
</dbReference>
<sequence>MFFNLLCEDYEVVYCPDNSSLKYIVSTELDEPFKAAAGYSPESDTCALACRWSDFMRWINENDEIIKGLTHQGDQKQQIDFICSTMELKFIMLSCYEANDWVIHAYRTRREIFLYLAEKNIIEDKVESKPQYNPMKTNKMSYAILNVIRKITKAVEERATNSNTVTDILSAVSLSTIGQHRILHNGFTEFVMSKEDASAMVSGVKTLIYGDLDGDFTLRKLDVLPAIKGTNMVYEFHLDAETREVIVSPSEKPIEDYGSPWYVSGDTPDEAKS</sequence>
<dbReference type="Pfam" id="PF08652">
    <property type="entry name" value="RAI1"/>
    <property type="match status" value="1"/>
</dbReference>
<protein>
    <recommendedName>
        <fullName evidence="2">RAI1-like domain-containing protein</fullName>
    </recommendedName>
</protein>
<feature type="domain" description="RAI1-like" evidence="2">
    <location>
        <begin position="12"/>
        <end position="186"/>
    </location>
</feature>
<proteinExistence type="predicted"/>
<feature type="region of interest" description="Disordered" evidence="1">
    <location>
        <begin position="251"/>
        <end position="273"/>
    </location>
</feature>
<dbReference type="AlphaFoldDB" id="T1KE41"/>
<dbReference type="HOGENOM" id="CLU_067939_0_0_1"/>
<dbReference type="EMBL" id="CAEY01002033">
    <property type="status" value="NOT_ANNOTATED_CDS"/>
    <property type="molecule type" value="Genomic_DNA"/>
</dbReference>
<reference evidence="4" key="1">
    <citation type="submission" date="2011-08" db="EMBL/GenBank/DDBJ databases">
        <authorList>
            <person name="Rombauts S."/>
        </authorList>
    </citation>
    <scope>NUCLEOTIDE SEQUENCE</scope>
    <source>
        <strain evidence="4">London</strain>
    </source>
</reference>